<name>A0A139MIY7_9STRE</name>
<dbReference type="AlphaFoldDB" id="A0A139MIY7"/>
<dbReference type="PANTHER" id="PTHR43280:SF2">
    <property type="entry name" value="HTH-TYPE TRANSCRIPTIONAL REGULATOR EXSA"/>
    <property type="match status" value="1"/>
</dbReference>
<accession>A0A139MIY7</accession>
<evidence type="ECO:0000259" key="5">
    <source>
        <dbReference type="PROSITE" id="PS01124"/>
    </source>
</evidence>
<dbReference type="InterPro" id="IPR020449">
    <property type="entry name" value="Tscrpt_reg_AraC-type_HTH"/>
</dbReference>
<dbReference type="Pfam" id="PF12833">
    <property type="entry name" value="HTH_18"/>
    <property type="match status" value="1"/>
</dbReference>
<dbReference type="SUPFAM" id="SSF46689">
    <property type="entry name" value="Homeodomain-like"/>
    <property type="match status" value="2"/>
</dbReference>
<dbReference type="InterPro" id="IPR018062">
    <property type="entry name" value="HTH_AraC-typ_CS"/>
</dbReference>
<dbReference type="PATRIC" id="fig|315405.11.peg.2526"/>
<dbReference type="Proteomes" id="UP000070198">
    <property type="component" value="Unassembled WGS sequence"/>
</dbReference>
<keyword evidence="2" id="KW-0238">DNA-binding</keyword>
<evidence type="ECO:0000256" key="1">
    <source>
        <dbReference type="ARBA" id="ARBA00023015"/>
    </source>
</evidence>
<feature type="compositionally biased region" description="Polar residues" evidence="4">
    <location>
        <begin position="168"/>
        <end position="190"/>
    </location>
</feature>
<dbReference type="InterPro" id="IPR009057">
    <property type="entry name" value="Homeodomain-like_sf"/>
</dbReference>
<feature type="region of interest" description="Disordered" evidence="4">
    <location>
        <begin position="159"/>
        <end position="190"/>
    </location>
</feature>
<evidence type="ECO:0000313" key="7">
    <source>
        <dbReference type="Proteomes" id="UP000070198"/>
    </source>
</evidence>
<dbReference type="PANTHER" id="PTHR43280">
    <property type="entry name" value="ARAC-FAMILY TRANSCRIPTIONAL REGULATOR"/>
    <property type="match status" value="1"/>
</dbReference>
<keyword evidence="3" id="KW-0804">Transcription</keyword>
<evidence type="ECO:0000256" key="4">
    <source>
        <dbReference type="SAM" id="MobiDB-lite"/>
    </source>
</evidence>
<feature type="domain" description="HTH araC/xylS-type" evidence="5">
    <location>
        <begin position="305"/>
        <end position="403"/>
    </location>
</feature>
<dbReference type="PROSITE" id="PS00041">
    <property type="entry name" value="HTH_ARAC_FAMILY_1"/>
    <property type="match status" value="1"/>
</dbReference>
<evidence type="ECO:0000256" key="2">
    <source>
        <dbReference type="ARBA" id="ARBA00023125"/>
    </source>
</evidence>
<dbReference type="PROSITE" id="PS01124">
    <property type="entry name" value="HTH_ARAC_FAMILY_2"/>
    <property type="match status" value="1"/>
</dbReference>
<organism evidence="6 7">
    <name type="scientific">Streptococcus gallolyticus</name>
    <dbReference type="NCBI Taxonomy" id="315405"/>
    <lineage>
        <taxon>Bacteria</taxon>
        <taxon>Bacillati</taxon>
        <taxon>Bacillota</taxon>
        <taxon>Bacilli</taxon>
        <taxon>Lactobacillales</taxon>
        <taxon>Streptococcaceae</taxon>
        <taxon>Streptococcus</taxon>
    </lineage>
</organism>
<sequence>MNLSQNTLKRFQNLYEMSQIPFTLFSLKDGPFYSFPVGLEKFYDVNFWKQNRGTPTDREHYFDGVSLFERAPLVFSVIWKLDPQTIFVTAPIRTHPEASLDFIHEPNIGFTSKHITAFHRLLLSIPCQNLAQLKAFGELAYFLYHQEMPEGLNIHYQNSHQERHQLSQEKSPNAFELSQQTPLPANTPKTPTKEEAIFQTIASGNLYELEHLLQAPNTNIRQLSHSQLQQARYHFIANITLGQNAAISAGIPWQSMQVLGDYFYLQMDQLETIQAIENYEHKCLREICQKVQQKKGIADLSYYTHLAVDIIHSQLNQALTVSDLAKQVGVNRSSLTHYFKADLNLTPAAYILQEKLKESCRLLIQTNISIQEISELLAFSSQSHFTERFKETYGITPKQYRVRLK</sequence>
<dbReference type="Gene3D" id="1.10.10.60">
    <property type="entry name" value="Homeodomain-like"/>
    <property type="match status" value="1"/>
</dbReference>
<proteinExistence type="predicted"/>
<protein>
    <submittedName>
        <fullName evidence="6">Transcriptional regulator, AraC family</fullName>
    </submittedName>
</protein>
<dbReference type="EMBL" id="LQOF01000450">
    <property type="protein sequence ID" value="KXT63679.1"/>
    <property type="molecule type" value="Genomic_DNA"/>
</dbReference>
<dbReference type="GO" id="GO:0043565">
    <property type="term" value="F:sequence-specific DNA binding"/>
    <property type="evidence" value="ECO:0007669"/>
    <property type="project" value="InterPro"/>
</dbReference>
<evidence type="ECO:0000256" key="3">
    <source>
        <dbReference type="ARBA" id="ARBA00023163"/>
    </source>
</evidence>
<comment type="caution">
    <text evidence="6">The sequence shown here is derived from an EMBL/GenBank/DDBJ whole genome shotgun (WGS) entry which is preliminary data.</text>
</comment>
<evidence type="ECO:0000313" key="6">
    <source>
        <dbReference type="EMBL" id="KXT63679.1"/>
    </source>
</evidence>
<dbReference type="RefSeq" id="WP_061459264.1">
    <property type="nucleotide sequence ID" value="NZ_KQ968761.1"/>
</dbReference>
<dbReference type="GO" id="GO:0003700">
    <property type="term" value="F:DNA-binding transcription factor activity"/>
    <property type="evidence" value="ECO:0007669"/>
    <property type="project" value="InterPro"/>
</dbReference>
<dbReference type="InterPro" id="IPR018060">
    <property type="entry name" value="HTH_AraC"/>
</dbReference>
<keyword evidence="1" id="KW-0805">Transcription regulation</keyword>
<reference evidence="6 7" key="1">
    <citation type="submission" date="2016-01" db="EMBL/GenBank/DDBJ databases">
        <title>Highly variable Streptococcus oralis are common among viridans streptococci isolated from primates.</title>
        <authorList>
            <person name="Denapaite D."/>
            <person name="Rieger M."/>
            <person name="Koendgen S."/>
            <person name="Brueckner R."/>
            <person name="Ochigava I."/>
            <person name="Kappeler P."/>
            <person name="Maetz-Rensing K."/>
            <person name="Leendertz F."/>
            <person name="Hakenbeck R."/>
        </authorList>
    </citation>
    <scope>NUCLEOTIDE SEQUENCE [LARGE SCALE GENOMIC DNA]</scope>
    <source>
        <strain evidence="6 7">DD02</strain>
    </source>
</reference>
<gene>
    <name evidence="6" type="ORF">SGADD02_02162</name>
</gene>
<dbReference type="SMART" id="SM00342">
    <property type="entry name" value="HTH_ARAC"/>
    <property type="match status" value="1"/>
</dbReference>
<dbReference type="PRINTS" id="PR00032">
    <property type="entry name" value="HTHARAC"/>
</dbReference>